<dbReference type="SUPFAM" id="SSF54695">
    <property type="entry name" value="POZ domain"/>
    <property type="match status" value="1"/>
</dbReference>
<keyword evidence="2" id="KW-0677">Repeat</keyword>
<reference evidence="5" key="1">
    <citation type="submission" date="2022-08" db="EMBL/GenBank/DDBJ databases">
        <title>Novel sulfate-reducing endosymbionts in the free-living metamonad Anaeramoeba.</title>
        <authorList>
            <person name="Jerlstrom-Hultqvist J."/>
            <person name="Cepicka I."/>
            <person name="Gallot-Lavallee L."/>
            <person name="Salas-Leiva D."/>
            <person name="Curtis B.A."/>
            <person name="Zahonova K."/>
            <person name="Pipaliya S."/>
            <person name="Dacks J."/>
            <person name="Roger A.J."/>
        </authorList>
    </citation>
    <scope>NUCLEOTIDE SEQUENCE</scope>
    <source>
        <strain evidence="5">Schooner1</strain>
    </source>
</reference>
<keyword evidence="7" id="KW-1185">Reference proteome</keyword>
<comment type="caution">
    <text evidence="4">The sequence shown here is derived from an EMBL/GenBank/DDBJ whole genome shotgun (WGS) entry which is preliminary data.</text>
</comment>
<dbReference type="Gene3D" id="2.120.10.80">
    <property type="entry name" value="Kelch-type beta propeller"/>
    <property type="match status" value="2"/>
</dbReference>
<dbReference type="SUPFAM" id="SSF117281">
    <property type="entry name" value="Kelch motif"/>
    <property type="match status" value="1"/>
</dbReference>
<organism evidence="4 6">
    <name type="scientific">Anaeramoeba flamelloides</name>
    <dbReference type="NCBI Taxonomy" id="1746091"/>
    <lineage>
        <taxon>Eukaryota</taxon>
        <taxon>Metamonada</taxon>
        <taxon>Anaeramoebidae</taxon>
        <taxon>Anaeramoeba</taxon>
    </lineage>
</organism>
<dbReference type="PANTHER" id="PTHR46093:SF18">
    <property type="entry name" value="FIBRONECTIN TYPE-III DOMAIN-CONTAINING PROTEIN"/>
    <property type="match status" value="1"/>
</dbReference>
<gene>
    <name evidence="4" type="ORF">M0812_11731</name>
    <name evidence="5" type="ORF">M0813_19144</name>
</gene>
<dbReference type="Proteomes" id="UP001150062">
    <property type="component" value="Unassembled WGS sequence"/>
</dbReference>
<evidence type="ECO:0000313" key="7">
    <source>
        <dbReference type="Proteomes" id="UP001150062"/>
    </source>
</evidence>
<dbReference type="AlphaFoldDB" id="A0AAV7ZVA7"/>
<dbReference type="Proteomes" id="UP001146793">
    <property type="component" value="Unassembled WGS sequence"/>
</dbReference>
<evidence type="ECO:0000256" key="2">
    <source>
        <dbReference type="ARBA" id="ARBA00022737"/>
    </source>
</evidence>
<dbReference type="EMBL" id="JANTQA010000023">
    <property type="protein sequence ID" value="KAJ3445844.1"/>
    <property type="molecule type" value="Genomic_DNA"/>
</dbReference>
<dbReference type="InterPro" id="IPR000210">
    <property type="entry name" value="BTB/POZ_dom"/>
</dbReference>
<evidence type="ECO:0000256" key="1">
    <source>
        <dbReference type="ARBA" id="ARBA00022441"/>
    </source>
</evidence>
<protein>
    <recommendedName>
        <fullName evidence="3">BTB domain-containing protein</fullName>
    </recommendedName>
</protein>
<dbReference type="Gene3D" id="3.30.710.10">
    <property type="entry name" value="Potassium Channel Kv1.1, Chain A"/>
    <property type="match status" value="1"/>
</dbReference>
<dbReference type="CDD" id="cd18186">
    <property type="entry name" value="BTB_POZ_ZBTB_KLHL-like"/>
    <property type="match status" value="1"/>
</dbReference>
<evidence type="ECO:0000313" key="5">
    <source>
        <dbReference type="EMBL" id="KAJ6246477.1"/>
    </source>
</evidence>
<name>A0AAV7ZVA7_9EUKA</name>
<feature type="domain" description="BTB" evidence="3">
    <location>
        <begin position="424"/>
        <end position="490"/>
    </location>
</feature>
<dbReference type="InterPro" id="IPR011043">
    <property type="entry name" value="Gal_Oxase/kelch_b-propeller"/>
</dbReference>
<sequence length="528" mass="62151">MLAVWKKIPIKCEIEGRSCTRSVVYDEKILFFGGLSGNKFFNKLMSFDYKTYEINQIIPDNNFNEKELEDPEKYPPGRSGHNMVIYKDTLIIIGGIAHGTMKDSYCFDLKTHGCIKVKKINLDIYFHSLIQHEDCLFIFGGDSQKRHHNNKFRVFSMEKMKFIRYRTKGKRPCARSRHSAFVWNNKMFIFGGTGSLESSKINELDDLHCLDFKTKRWELIETYGTKPEKRRSFTCNLYKDKMYIFGGVNSVGKHFNDFFQFDLIRNTWTKVAAIGDIPSPRAAPIGEIINSNMYLTFGSFQENMVWTQKNDFHQCSILNELEVHFWEVFKNQELMDLEFPGTKAHLLLMEKKIGALSTKIFISKVKNNNDFFTKEEIRDFVKWIYTGILSPNVYYVAKIARFDISKCPDLSQILTNMEKEEKEKDFKIIYKKHVIKVHKLILQARSNLFRGMFLSLSHNENSVKNFCKVHIETLKIFIRFLYTCEIIIHPDFDKEFICKELEDCAEFYQLPINSKLYNLIDNILQKEK</sequence>
<dbReference type="PROSITE" id="PS50097">
    <property type="entry name" value="BTB"/>
    <property type="match status" value="1"/>
</dbReference>
<dbReference type="EMBL" id="JAOAOG010000133">
    <property type="protein sequence ID" value="KAJ6246477.1"/>
    <property type="molecule type" value="Genomic_DNA"/>
</dbReference>
<evidence type="ECO:0000259" key="3">
    <source>
        <dbReference type="PROSITE" id="PS50097"/>
    </source>
</evidence>
<dbReference type="Pfam" id="PF00651">
    <property type="entry name" value="BTB"/>
    <property type="match status" value="1"/>
</dbReference>
<dbReference type="SMART" id="SM00225">
    <property type="entry name" value="BTB"/>
    <property type="match status" value="1"/>
</dbReference>
<dbReference type="SUPFAM" id="SSF50965">
    <property type="entry name" value="Galactose oxidase, central domain"/>
    <property type="match status" value="1"/>
</dbReference>
<proteinExistence type="predicted"/>
<dbReference type="Pfam" id="PF24681">
    <property type="entry name" value="Kelch_KLHDC2_KLHL20_DRC7"/>
    <property type="match status" value="1"/>
</dbReference>
<dbReference type="InterPro" id="IPR015915">
    <property type="entry name" value="Kelch-typ_b-propeller"/>
</dbReference>
<evidence type="ECO:0000313" key="6">
    <source>
        <dbReference type="Proteomes" id="UP001146793"/>
    </source>
</evidence>
<reference evidence="4" key="2">
    <citation type="submission" date="2022-08" db="EMBL/GenBank/DDBJ databases">
        <title>Novel sulphate-reducing endosymbionts in the free-living metamonad Anaeramoeba.</title>
        <authorList>
            <person name="Jerlstrom-Hultqvist J."/>
            <person name="Cepicka I."/>
            <person name="Gallot-Lavallee L."/>
            <person name="Salas-Leiva D."/>
            <person name="Curtis B.A."/>
            <person name="Zahonova K."/>
            <person name="Pipaliya S."/>
            <person name="Dacks J."/>
            <person name="Roger A.J."/>
        </authorList>
    </citation>
    <scope>NUCLEOTIDE SEQUENCE</scope>
    <source>
        <strain evidence="4">Busselton2</strain>
    </source>
</reference>
<evidence type="ECO:0000313" key="4">
    <source>
        <dbReference type="EMBL" id="KAJ3445844.1"/>
    </source>
</evidence>
<keyword evidence="1" id="KW-0880">Kelch repeat</keyword>
<accession>A0AAV7ZVA7</accession>
<dbReference type="InterPro" id="IPR011333">
    <property type="entry name" value="SKP1/BTB/POZ_sf"/>
</dbReference>
<dbReference type="PANTHER" id="PTHR46093">
    <property type="entry name" value="ACYL-COA-BINDING DOMAIN-CONTAINING PROTEIN 5"/>
    <property type="match status" value="1"/>
</dbReference>